<dbReference type="OrthoDB" id="2142533at2759"/>
<organism evidence="1 2">
    <name type="scientific">Eleutherodactylus coqui</name>
    <name type="common">Puerto Rican coqui</name>
    <dbReference type="NCBI Taxonomy" id="57060"/>
    <lineage>
        <taxon>Eukaryota</taxon>
        <taxon>Metazoa</taxon>
        <taxon>Chordata</taxon>
        <taxon>Craniata</taxon>
        <taxon>Vertebrata</taxon>
        <taxon>Euteleostomi</taxon>
        <taxon>Amphibia</taxon>
        <taxon>Batrachia</taxon>
        <taxon>Anura</taxon>
        <taxon>Neobatrachia</taxon>
        <taxon>Hyloidea</taxon>
        <taxon>Eleutherodactylidae</taxon>
        <taxon>Eleutherodactylinae</taxon>
        <taxon>Eleutherodactylus</taxon>
        <taxon>Eleutherodactylus</taxon>
    </lineage>
</organism>
<proteinExistence type="predicted"/>
<dbReference type="Proteomes" id="UP000770717">
    <property type="component" value="Unassembled WGS sequence"/>
</dbReference>
<keyword evidence="2" id="KW-1185">Reference proteome</keyword>
<accession>A0A8J6ETE8</accession>
<dbReference type="Gene3D" id="3.10.20.90">
    <property type="entry name" value="Phosphatidylinositol 3-kinase Catalytic Subunit, Chain A, domain 1"/>
    <property type="match status" value="1"/>
</dbReference>
<evidence type="ECO:0000313" key="2">
    <source>
        <dbReference type="Proteomes" id="UP000770717"/>
    </source>
</evidence>
<evidence type="ECO:0000313" key="1">
    <source>
        <dbReference type="EMBL" id="KAG9475577.1"/>
    </source>
</evidence>
<gene>
    <name evidence="1" type="ORF">GDO78_003794</name>
</gene>
<dbReference type="AlphaFoldDB" id="A0A8J6ETE8"/>
<name>A0A8J6ETE8_ELECQ</name>
<comment type="caution">
    <text evidence="1">The sequence shown here is derived from an EMBL/GenBank/DDBJ whole genome shotgun (WGS) entry which is preliminary data.</text>
</comment>
<protein>
    <submittedName>
        <fullName evidence="1">Uncharacterized protein</fullName>
    </submittedName>
</protein>
<dbReference type="EMBL" id="WNTK01000012">
    <property type="protein sequence ID" value="KAG9475577.1"/>
    <property type="molecule type" value="Genomic_DNA"/>
</dbReference>
<reference evidence="1" key="1">
    <citation type="thesis" date="2020" institute="ProQuest LLC" country="789 East Eisenhower Parkway, Ann Arbor, MI, USA">
        <title>Comparative Genomics and Chromosome Evolution.</title>
        <authorList>
            <person name="Mudd A.B."/>
        </authorList>
    </citation>
    <scope>NUCLEOTIDE SEQUENCE</scope>
    <source>
        <strain evidence="1">HN-11 Male</strain>
        <tissue evidence="1">Kidney and liver</tissue>
    </source>
</reference>
<sequence length="95" mass="10318">MDRSGTSPLSANDYLLRGSVSSSGVRSVDVIVYLINDTAIPLTVDGLSATTAHEVHRKVLEVLHLPDIAQEVFSLWLISPFLGKDLQNLNSSLQN</sequence>